<name>A0ABM3N976_ACIJB</name>
<dbReference type="RefSeq" id="XP_053055985.1">
    <property type="nucleotide sequence ID" value="XM_053200010.1"/>
</dbReference>
<dbReference type="PANTHER" id="PTHR23011">
    <property type="entry name" value="CYCLIC NUCLEOTIDE-BINDING DOMAIN CONTAINING PROTEIN"/>
    <property type="match status" value="1"/>
</dbReference>
<dbReference type="PANTHER" id="PTHR23011:SF43">
    <property type="entry name" value="CYCLIC NUCLEOTIDE-BINDING DOMAIN-CONTAINING PROTEIN 2"/>
    <property type="match status" value="1"/>
</dbReference>
<dbReference type="InterPro" id="IPR000595">
    <property type="entry name" value="cNMP-bd_dom"/>
</dbReference>
<dbReference type="InterPro" id="IPR014710">
    <property type="entry name" value="RmlC-like_jellyroll"/>
</dbReference>
<keyword evidence="3" id="KW-1185">Reference proteome</keyword>
<evidence type="ECO:0000259" key="2">
    <source>
        <dbReference type="PROSITE" id="PS50042"/>
    </source>
</evidence>
<dbReference type="InterPro" id="IPR018488">
    <property type="entry name" value="cNMP-bd_CS"/>
</dbReference>
<feature type="region of interest" description="Disordered" evidence="1">
    <location>
        <begin position="46"/>
        <end position="77"/>
    </location>
</feature>
<feature type="compositionally biased region" description="Acidic residues" evidence="1">
    <location>
        <begin position="61"/>
        <end position="76"/>
    </location>
</feature>
<dbReference type="SUPFAM" id="SSF51206">
    <property type="entry name" value="cAMP-binding domain-like"/>
    <property type="match status" value="2"/>
</dbReference>
<evidence type="ECO:0000313" key="4">
    <source>
        <dbReference type="RefSeq" id="XP_053055985.1"/>
    </source>
</evidence>
<sequence>MMSSAPESPEADSHLPEAAPPSVSESSQEVDVTGERWRSQLGVRWASLHDGSSQHQLKESESEEEREEDEPEEEEELRGVFIHFGPQVKKSVHHKEMDWSKLKKLKRKQGRITFDTMDFVAEEVLNSYRNYSEPLQLLLARVMRFERFGRRRVMVKKGQRGNSFYFIYMGTVAVTEDEDGSSAFLDPHPTLLHKGDCFGELGLMSPSVRRATVVCMEETEFLVVDREDFFANKLDQEFQKDAQHRFEFFRKMDLFESWSDEKLWKLVTLGKVEKFSYGQLVLKDFIESPSIMFVCKGSCEVLRLIDLGTSPFYYKWIWQHLELIDDTSLKTHLNEPSPVERFKEFQIKSYPVQDFSTLKLKHLQKAWEQQGSSFSRRIKTSGNTLPKTLGPKIKSRHPHSLECPMINTEYGELPEEAAVGAYIKIHTVEEGETVGLHQILLPENQRDMRPLVLVSLGAEVIRIRREKFWELIDSEVKEKLYRFQIKYPSDEDMCQKFLQENSWNIFRKDLMRLLLKPRQRPSFIPIRPKKKGIYNPKSLVLDLCSLDKETKPCYPIFMAPQKYLPPLRIVQAITAPRYKIQELLPQYKNAGVLV</sequence>
<dbReference type="SMART" id="SM00100">
    <property type="entry name" value="cNMP"/>
    <property type="match status" value="1"/>
</dbReference>
<dbReference type="PROSITE" id="PS50042">
    <property type="entry name" value="CNMP_BINDING_3"/>
    <property type="match status" value="1"/>
</dbReference>
<dbReference type="PROSITE" id="PS00888">
    <property type="entry name" value="CNMP_BINDING_1"/>
    <property type="match status" value="1"/>
</dbReference>
<proteinExistence type="predicted"/>
<gene>
    <name evidence="4" type="primary">CNBD2</name>
</gene>
<dbReference type="CDD" id="cd00038">
    <property type="entry name" value="CAP_ED"/>
    <property type="match status" value="1"/>
</dbReference>
<accession>A0ABM3N976</accession>
<dbReference type="Proteomes" id="UP001652583">
    <property type="component" value="Chromosome A3"/>
</dbReference>
<protein>
    <submittedName>
        <fullName evidence="4">Cyclic nucleotide-binding domain-containing protein 2 isoform X5</fullName>
    </submittedName>
</protein>
<dbReference type="GeneID" id="106979305"/>
<feature type="region of interest" description="Disordered" evidence="1">
    <location>
        <begin position="1"/>
        <end position="34"/>
    </location>
</feature>
<feature type="domain" description="Cyclic nucleotide-binding" evidence="2">
    <location>
        <begin position="127"/>
        <end position="229"/>
    </location>
</feature>
<evidence type="ECO:0000256" key="1">
    <source>
        <dbReference type="SAM" id="MobiDB-lite"/>
    </source>
</evidence>
<dbReference type="Pfam" id="PF00027">
    <property type="entry name" value="cNMP_binding"/>
    <property type="match status" value="1"/>
</dbReference>
<dbReference type="InterPro" id="IPR018490">
    <property type="entry name" value="cNMP-bd_dom_sf"/>
</dbReference>
<reference evidence="4" key="1">
    <citation type="submission" date="2025-08" db="UniProtKB">
        <authorList>
            <consortium name="RefSeq"/>
        </authorList>
    </citation>
    <scope>IDENTIFICATION</scope>
    <source>
        <tissue evidence="4">Blood</tissue>
    </source>
</reference>
<feature type="compositionally biased region" description="Low complexity" evidence="1">
    <location>
        <begin position="16"/>
        <end position="30"/>
    </location>
</feature>
<organism evidence="3 4">
    <name type="scientific">Acinonyx jubatus</name>
    <name type="common">Cheetah</name>
    <dbReference type="NCBI Taxonomy" id="32536"/>
    <lineage>
        <taxon>Eukaryota</taxon>
        <taxon>Metazoa</taxon>
        <taxon>Chordata</taxon>
        <taxon>Craniata</taxon>
        <taxon>Vertebrata</taxon>
        <taxon>Euteleostomi</taxon>
        <taxon>Mammalia</taxon>
        <taxon>Eutheria</taxon>
        <taxon>Laurasiatheria</taxon>
        <taxon>Carnivora</taxon>
        <taxon>Feliformia</taxon>
        <taxon>Felidae</taxon>
        <taxon>Felinae</taxon>
        <taxon>Acinonyx</taxon>
    </lineage>
</organism>
<dbReference type="Gene3D" id="2.60.120.10">
    <property type="entry name" value="Jelly Rolls"/>
    <property type="match status" value="2"/>
</dbReference>
<evidence type="ECO:0000313" key="3">
    <source>
        <dbReference type="Proteomes" id="UP001652583"/>
    </source>
</evidence>